<sequence>MIRVLVADDEWMVRAMLRTILEADGDIAVVAEAADGAEVVALAKRHRPDVTVVDIRMPGTDGLTATRALRRLPHPPAVVVLTTFDIDEYVRAALRYGAVGFLLKDATAAEMTAAVRAAAGGDAMLAPRVTRRLLETLAGRDTPERIRAERRLERLTAKEREVLTAVAEGLPNADIAARLRLSEATVKTHVSRILTKLELGNRVQAAILAHRAGLGGG</sequence>
<keyword evidence="1 5" id="KW-0597">Phosphoprotein</keyword>
<dbReference type="AlphaFoldDB" id="A0A9W6KJE4"/>
<dbReference type="GO" id="GO:0006355">
    <property type="term" value="P:regulation of DNA-templated transcription"/>
    <property type="evidence" value="ECO:0007669"/>
    <property type="project" value="InterPro"/>
</dbReference>
<proteinExistence type="predicted"/>
<dbReference type="InterPro" id="IPR011006">
    <property type="entry name" value="CheY-like_superfamily"/>
</dbReference>
<dbReference type="PRINTS" id="PR00038">
    <property type="entry name" value="HTHLUXR"/>
</dbReference>
<protein>
    <submittedName>
        <fullName evidence="8">DNA-binding response regulator</fullName>
    </submittedName>
</protein>
<dbReference type="PROSITE" id="PS50110">
    <property type="entry name" value="RESPONSE_REGULATORY"/>
    <property type="match status" value="1"/>
</dbReference>
<keyword evidence="4" id="KW-0804">Transcription</keyword>
<dbReference type="PROSITE" id="PS50043">
    <property type="entry name" value="HTH_LUXR_2"/>
    <property type="match status" value="1"/>
</dbReference>
<dbReference type="SUPFAM" id="SSF52172">
    <property type="entry name" value="CheY-like"/>
    <property type="match status" value="1"/>
</dbReference>
<dbReference type="PANTHER" id="PTHR43214">
    <property type="entry name" value="TWO-COMPONENT RESPONSE REGULATOR"/>
    <property type="match status" value="1"/>
</dbReference>
<keyword evidence="9" id="KW-1185">Reference proteome</keyword>
<gene>
    <name evidence="8" type="ORF">GCM10017581_040400</name>
</gene>
<dbReference type="Gene3D" id="3.40.50.2300">
    <property type="match status" value="1"/>
</dbReference>
<evidence type="ECO:0000256" key="3">
    <source>
        <dbReference type="ARBA" id="ARBA00023125"/>
    </source>
</evidence>
<dbReference type="GO" id="GO:0003677">
    <property type="term" value="F:DNA binding"/>
    <property type="evidence" value="ECO:0007669"/>
    <property type="project" value="UniProtKB-KW"/>
</dbReference>
<evidence type="ECO:0000259" key="7">
    <source>
        <dbReference type="PROSITE" id="PS50110"/>
    </source>
</evidence>
<dbReference type="Pfam" id="PF00072">
    <property type="entry name" value="Response_reg"/>
    <property type="match status" value="1"/>
</dbReference>
<dbReference type="Proteomes" id="UP001143480">
    <property type="component" value="Unassembled WGS sequence"/>
</dbReference>
<feature type="domain" description="HTH luxR-type" evidence="6">
    <location>
        <begin position="148"/>
        <end position="213"/>
    </location>
</feature>
<dbReference type="InterPro" id="IPR001789">
    <property type="entry name" value="Sig_transdc_resp-reg_receiver"/>
</dbReference>
<evidence type="ECO:0000256" key="2">
    <source>
        <dbReference type="ARBA" id="ARBA00023015"/>
    </source>
</evidence>
<organism evidence="8 9">
    <name type="scientific">Dactylosporangium matsuzakiense</name>
    <dbReference type="NCBI Taxonomy" id="53360"/>
    <lineage>
        <taxon>Bacteria</taxon>
        <taxon>Bacillati</taxon>
        <taxon>Actinomycetota</taxon>
        <taxon>Actinomycetes</taxon>
        <taxon>Micromonosporales</taxon>
        <taxon>Micromonosporaceae</taxon>
        <taxon>Dactylosporangium</taxon>
    </lineage>
</organism>
<keyword evidence="2" id="KW-0805">Transcription regulation</keyword>
<dbReference type="InterPro" id="IPR058245">
    <property type="entry name" value="NreC/VraR/RcsB-like_REC"/>
</dbReference>
<evidence type="ECO:0000256" key="4">
    <source>
        <dbReference type="ARBA" id="ARBA00023163"/>
    </source>
</evidence>
<evidence type="ECO:0000313" key="9">
    <source>
        <dbReference type="Proteomes" id="UP001143480"/>
    </source>
</evidence>
<dbReference type="InterPro" id="IPR000792">
    <property type="entry name" value="Tscrpt_reg_LuxR_C"/>
</dbReference>
<comment type="caution">
    <text evidence="8">The sequence shown here is derived from an EMBL/GenBank/DDBJ whole genome shotgun (WGS) entry which is preliminary data.</text>
</comment>
<dbReference type="InterPro" id="IPR039420">
    <property type="entry name" value="WalR-like"/>
</dbReference>
<evidence type="ECO:0000256" key="5">
    <source>
        <dbReference type="PROSITE-ProRule" id="PRU00169"/>
    </source>
</evidence>
<dbReference type="CDD" id="cd06170">
    <property type="entry name" value="LuxR_C_like"/>
    <property type="match status" value="1"/>
</dbReference>
<evidence type="ECO:0000313" key="8">
    <source>
        <dbReference type="EMBL" id="GLL02298.1"/>
    </source>
</evidence>
<name>A0A9W6KJE4_9ACTN</name>
<dbReference type="SUPFAM" id="SSF46894">
    <property type="entry name" value="C-terminal effector domain of the bipartite response regulators"/>
    <property type="match status" value="1"/>
</dbReference>
<keyword evidence="3 8" id="KW-0238">DNA-binding</keyword>
<dbReference type="SMART" id="SM00421">
    <property type="entry name" value="HTH_LUXR"/>
    <property type="match status" value="1"/>
</dbReference>
<evidence type="ECO:0000256" key="1">
    <source>
        <dbReference type="ARBA" id="ARBA00022553"/>
    </source>
</evidence>
<evidence type="ECO:0000259" key="6">
    <source>
        <dbReference type="PROSITE" id="PS50043"/>
    </source>
</evidence>
<reference evidence="8" key="2">
    <citation type="submission" date="2023-01" db="EMBL/GenBank/DDBJ databases">
        <authorList>
            <person name="Sun Q."/>
            <person name="Evtushenko L."/>
        </authorList>
    </citation>
    <scope>NUCLEOTIDE SEQUENCE</scope>
    <source>
        <strain evidence="8">VKM Ac-1321</strain>
    </source>
</reference>
<dbReference type="CDD" id="cd17535">
    <property type="entry name" value="REC_NarL-like"/>
    <property type="match status" value="1"/>
</dbReference>
<dbReference type="InterPro" id="IPR016032">
    <property type="entry name" value="Sig_transdc_resp-reg_C-effctor"/>
</dbReference>
<dbReference type="SMART" id="SM00448">
    <property type="entry name" value="REC"/>
    <property type="match status" value="1"/>
</dbReference>
<feature type="domain" description="Response regulatory" evidence="7">
    <location>
        <begin position="3"/>
        <end position="119"/>
    </location>
</feature>
<dbReference type="PROSITE" id="PS00622">
    <property type="entry name" value="HTH_LUXR_1"/>
    <property type="match status" value="1"/>
</dbReference>
<dbReference type="RefSeq" id="WP_223093352.1">
    <property type="nucleotide sequence ID" value="NZ_BAAAXA010000001.1"/>
</dbReference>
<dbReference type="EMBL" id="BSFP01000023">
    <property type="protein sequence ID" value="GLL02298.1"/>
    <property type="molecule type" value="Genomic_DNA"/>
</dbReference>
<dbReference type="PANTHER" id="PTHR43214:SF24">
    <property type="entry name" value="TRANSCRIPTIONAL REGULATORY PROTEIN NARL-RELATED"/>
    <property type="match status" value="1"/>
</dbReference>
<accession>A0A9W6KJE4</accession>
<feature type="modified residue" description="4-aspartylphosphate" evidence="5">
    <location>
        <position position="54"/>
    </location>
</feature>
<reference evidence="8" key="1">
    <citation type="journal article" date="2014" name="Int. J. Syst. Evol. Microbiol.">
        <title>Complete genome sequence of Corynebacterium casei LMG S-19264T (=DSM 44701T), isolated from a smear-ripened cheese.</title>
        <authorList>
            <consortium name="US DOE Joint Genome Institute (JGI-PGF)"/>
            <person name="Walter F."/>
            <person name="Albersmeier A."/>
            <person name="Kalinowski J."/>
            <person name="Ruckert C."/>
        </authorList>
    </citation>
    <scope>NUCLEOTIDE SEQUENCE</scope>
    <source>
        <strain evidence="8">VKM Ac-1321</strain>
    </source>
</reference>
<dbReference type="GO" id="GO:0000160">
    <property type="term" value="P:phosphorelay signal transduction system"/>
    <property type="evidence" value="ECO:0007669"/>
    <property type="project" value="InterPro"/>
</dbReference>
<dbReference type="Pfam" id="PF00196">
    <property type="entry name" value="GerE"/>
    <property type="match status" value="1"/>
</dbReference>